<dbReference type="EMBL" id="ML208901">
    <property type="protein sequence ID" value="TFK59752.1"/>
    <property type="molecule type" value="Genomic_DNA"/>
</dbReference>
<accession>A0ACD3A4I1</accession>
<dbReference type="Proteomes" id="UP000308600">
    <property type="component" value="Unassembled WGS sequence"/>
</dbReference>
<keyword evidence="2" id="KW-1185">Reference proteome</keyword>
<sequence>MPPASKSASKAKNTAKASPLVVKLDEAFEEHQKASASKTTTAKKVPTKAGGAVAKKALLKKPNSPSAIHPDIGKKIPSRSKKAPAPKPVRPPSVISISSSGSEAAVVDGGDESDGDDVEDYVKMEEEDMVMEAEEEEPDVEMDEDNEGEVQFVDEEAVEEEEEAADDEDGEDGEVESGEEEQEEDEEHEDENEAEVEADEVEGGREADDEEVEPIEDAASPRKKQRTLPRSAQGRFVKVVRADDNDSSLERPLETVAKRTPKSSAKPAAPTAPVATPPSTPSRAVKGKEKAKSVATLSSIKSMATPSPIKSKTATAVTPTTPSKVVKITPSKSKGTSAKPASNITPAKLQVAAPATPTTPKTPRGKRGVQSPPSSATTASSSMYMLVSPSPSPVKGKKCKQDPVSEEDVFDAEAVGDEEAVGEAIEEDHDEDEESIDAQGDTRIPEPPRALSLRTARLVAPSNGGEGVSISELAKIKERITPENYKCFEEAFKFETVDVFCNYYNVNPDSIRICPTATAAQAQNLLWAKRSDRVIGIYPGVTDACHLHSPWQNDRAYVSQFVPKNLHGISIYPLNSVYQPAANIWGHGLTMDFLPGALTPNGTLFFKTKPEKDGPAASANEFGSTLVFDANNIASINFPQVKTYEEIIPIYDGRASAGHPFMFTEEDFKNLKSRRTILKAGELKRGSVVAVGHSVNAWVLKNRDQPLGTGAPYLSLNVQFVILLSD</sequence>
<name>A0ACD3A4I1_9AGAR</name>
<gene>
    <name evidence="1" type="ORF">BDN72DRAFT_864894</name>
</gene>
<evidence type="ECO:0000313" key="1">
    <source>
        <dbReference type="EMBL" id="TFK59752.1"/>
    </source>
</evidence>
<reference evidence="1 2" key="1">
    <citation type="journal article" date="2019" name="Nat. Ecol. Evol.">
        <title>Megaphylogeny resolves global patterns of mushroom evolution.</title>
        <authorList>
            <person name="Varga T."/>
            <person name="Krizsan K."/>
            <person name="Foldi C."/>
            <person name="Dima B."/>
            <person name="Sanchez-Garcia M."/>
            <person name="Sanchez-Ramirez S."/>
            <person name="Szollosi G.J."/>
            <person name="Szarkandi J.G."/>
            <person name="Papp V."/>
            <person name="Albert L."/>
            <person name="Andreopoulos W."/>
            <person name="Angelini C."/>
            <person name="Antonin V."/>
            <person name="Barry K.W."/>
            <person name="Bougher N.L."/>
            <person name="Buchanan P."/>
            <person name="Buyck B."/>
            <person name="Bense V."/>
            <person name="Catcheside P."/>
            <person name="Chovatia M."/>
            <person name="Cooper J."/>
            <person name="Damon W."/>
            <person name="Desjardin D."/>
            <person name="Finy P."/>
            <person name="Geml J."/>
            <person name="Haridas S."/>
            <person name="Hughes K."/>
            <person name="Justo A."/>
            <person name="Karasinski D."/>
            <person name="Kautmanova I."/>
            <person name="Kiss B."/>
            <person name="Kocsube S."/>
            <person name="Kotiranta H."/>
            <person name="LaButti K.M."/>
            <person name="Lechner B.E."/>
            <person name="Liimatainen K."/>
            <person name="Lipzen A."/>
            <person name="Lukacs Z."/>
            <person name="Mihaltcheva S."/>
            <person name="Morgado L.N."/>
            <person name="Niskanen T."/>
            <person name="Noordeloos M.E."/>
            <person name="Ohm R.A."/>
            <person name="Ortiz-Santana B."/>
            <person name="Ovrebo C."/>
            <person name="Racz N."/>
            <person name="Riley R."/>
            <person name="Savchenko A."/>
            <person name="Shiryaev A."/>
            <person name="Soop K."/>
            <person name="Spirin V."/>
            <person name="Szebenyi C."/>
            <person name="Tomsovsky M."/>
            <person name="Tulloss R.E."/>
            <person name="Uehling J."/>
            <person name="Grigoriev I.V."/>
            <person name="Vagvolgyi C."/>
            <person name="Papp T."/>
            <person name="Martin F.M."/>
            <person name="Miettinen O."/>
            <person name="Hibbett D.S."/>
            <person name="Nagy L.G."/>
        </authorList>
    </citation>
    <scope>NUCLEOTIDE SEQUENCE [LARGE SCALE GENOMIC DNA]</scope>
    <source>
        <strain evidence="1 2">NL-1719</strain>
    </source>
</reference>
<protein>
    <submittedName>
        <fullName evidence="1">Uncharacterized protein</fullName>
    </submittedName>
</protein>
<organism evidence="1 2">
    <name type="scientific">Pluteus cervinus</name>
    <dbReference type="NCBI Taxonomy" id="181527"/>
    <lineage>
        <taxon>Eukaryota</taxon>
        <taxon>Fungi</taxon>
        <taxon>Dikarya</taxon>
        <taxon>Basidiomycota</taxon>
        <taxon>Agaricomycotina</taxon>
        <taxon>Agaricomycetes</taxon>
        <taxon>Agaricomycetidae</taxon>
        <taxon>Agaricales</taxon>
        <taxon>Pluteineae</taxon>
        <taxon>Pluteaceae</taxon>
        <taxon>Pluteus</taxon>
    </lineage>
</organism>
<evidence type="ECO:0000313" key="2">
    <source>
        <dbReference type="Proteomes" id="UP000308600"/>
    </source>
</evidence>
<proteinExistence type="predicted"/>